<dbReference type="AlphaFoldDB" id="A0A7C3VQG8"/>
<name>A0A7C3VQG8_9CYAN</name>
<comment type="caution">
    <text evidence="1">The sequence shown here is derived from an EMBL/GenBank/DDBJ whole genome shotgun (WGS) entry which is preliminary data.</text>
</comment>
<gene>
    <name evidence="1" type="ORF">ENR15_15545</name>
</gene>
<dbReference type="EMBL" id="DSPX01000158">
    <property type="protein sequence ID" value="HGG02010.1"/>
    <property type="molecule type" value="Genomic_DNA"/>
</dbReference>
<sequence length="89" mass="8023">MAMSVEGGGGGGGGVGFGGVVPGGVVPGGVVPGGVVPLGGDPGCWRSGTFGPMGVGNSGKDGTCRESCLGMAAVGIDPPPIGGPKSGGN</sequence>
<organism evidence="1">
    <name type="scientific">Planktothricoides sp. SpSt-374</name>
    <dbReference type="NCBI Taxonomy" id="2282167"/>
    <lineage>
        <taxon>Bacteria</taxon>
        <taxon>Bacillati</taxon>
        <taxon>Cyanobacteriota</taxon>
        <taxon>Cyanophyceae</taxon>
        <taxon>Oscillatoriophycideae</taxon>
        <taxon>Oscillatoriales</taxon>
        <taxon>Oscillatoriaceae</taxon>
        <taxon>Planktothricoides</taxon>
    </lineage>
</organism>
<accession>A0A7C3VQG8</accession>
<proteinExistence type="predicted"/>
<evidence type="ECO:0000313" key="1">
    <source>
        <dbReference type="EMBL" id="HGG02010.1"/>
    </source>
</evidence>
<reference evidence="1" key="1">
    <citation type="journal article" date="2020" name="mSystems">
        <title>Genome- and Community-Level Interaction Insights into Carbon Utilization and Element Cycling Functions of Hydrothermarchaeota in Hydrothermal Sediment.</title>
        <authorList>
            <person name="Zhou Z."/>
            <person name="Liu Y."/>
            <person name="Xu W."/>
            <person name="Pan J."/>
            <person name="Luo Z.H."/>
            <person name="Li M."/>
        </authorList>
    </citation>
    <scope>NUCLEOTIDE SEQUENCE [LARGE SCALE GENOMIC DNA]</scope>
    <source>
        <strain evidence="1">SpSt-374</strain>
    </source>
</reference>
<protein>
    <submittedName>
        <fullName evidence="1">Uncharacterized protein</fullName>
    </submittedName>
</protein>